<dbReference type="CDD" id="cd03484">
    <property type="entry name" value="MutL_Trans_hPMS_2_like"/>
    <property type="match status" value="1"/>
</dbReference>
<dbReference type="InterPro" id="IPR038973">
    <property type="entry name" value="MutL/Mlh/Pms-like"/>
</dbReference>
<dbReference type="CDD" id="cd16926">
    <property type="entry name" value="HATPase_MutL-MLH-PMS-like"/>
    <property type="match status" value="1"/>
</dbReference>
<feature type="compositionally biased region" description="Polar residues" evidence="3">
    <location>
        <begin position="471"/>
        <end position="481"/>
    </location>
</feature>
<feature type="region of interest" description="Disordered" evidence="3">
    <location>
        <begin position="638"/>
        <end position="707"/>
    </location>
</feature>
<dbReference type="GO" id="GO:0140664">
    <property type="term" value="F:ATP-dependent DNA damage sensor activity"/>
    <property type="evidence" value="ECO:0007669"/>
    <property type="project" value="InterPro"/>
</dbReference>
<keyword evidence="5" id="KW-0540">Nuclease</keyword>
<dbReference type="OrthoDB" id="10254304at2759"/>
<protein>
    <submittedName>
        <fullName evidence="5">Mismatch repair endonuclease PMS2</fullName>
    </submittedName>
</protein>
<dbReference type="SUPFAM" id="SSF55874">
    <property type="entry name" value="ATPase domain of HSP90 chaperone/DNA topoisomerase II/histidine kinase"/>
    <property type="match status" value="1"/>
</dbReference>
<dbReference type="GO" id="GO:0016887">
    <property type="term" value="F:ATP hydrolysis activity"/>
    <property type="evidence" value="ECO:0007669"/>
    <property type="project" value="InterPro"/>
</dbReference>
<evidence type="ECO:0000256" key="3">
    <source>
        <dbReference type="SAM" id="MobiDB-lite"/>
    </source>
</evidence>
<reference evidence="6" key="1">
    <citation type="submission" date="2017-01" db="EMBL/GenBank/DDBJ databases">
        <title>Comparative genomics of anhydrobiosis in the tardigrade Hypsibius dujardini.</title>
        <authorList>
            <person name="Yoshida Y."/>
            <person name="Koutsovoulos G."/>
            <person name="Laetsch D."/>
            <person name="Stevens L."/>
            <person name="Kumar S."/>
            <person name="Horikawa D."/>
            <person name="Ishino K."/>
            <person name="Komine S."/>
            <person name="Tomita M."/>
            <person name="Blaxter M."/>
            <person name="Arakawa K."/>
        </authorList>
    </citation>
    <scope>NUCLEOTIDE SEQUENCE [LARGE SCALE GENOMIC DNA]</scope>
    <source>
        <strain evidence="6">Z151</strain>
    </source>
</reference>
<dbReference type="AlphaFoldDB" id="A0A9X6NIN8"/>
<dbReference type="PROSITE" id="PS00058">
    <property type="entry name" value="DNA_MISMATCH_REPAIR_1"/>
    <property type="match status" value="1"/>
</dbReference>
<dbReference type="SUPFAM" id="SSF54211">
    <property type="entry name" value="Ribosomal protein S5 domain 2-like"/>
    <property type="match status" value="1"/>
</dbReference>
<dbReference type="InterPro" id="IPR037198">
    <property type="entry name" value="MutL_C_sf"/>
</dbReference>
<dbReference type="GO" id="GO:0004519">
    <property type="term" value="F:endonuclease activity"/>
    <property type="evidence" value="ECO:0007669"/>
    <property type="project" value="UniProtKB-KW"/>
</dbReference>
<evidence type="ECO:0000259" key="4">
    <source>
        <dbReference type="SMART" id="SM01340"/>
    </source>
</evidence>
<sequence length="906" mass="98133">MDKRINKLEKDDQLHLQSGQVIVSLATAVKELLENALDAGATIVDIKLTEYGAEAIEVSDNGHGIQESDFESLVLKGYTSKLQEFEDLASVESFGFRGEALSALCILSELSVRTRVASASIGYELLYQQTGELTMKTPVQKQPGTTVTVKKLFHGLPVRREQLAANSKKEFLKLLRVLNGYGIIMNGVRITCSVVSNGKTTVALRTSGHADMLENIKDIFEPQKLKNLKMTAPDADLLEEYNVSQENRSSVYTIAGWISDCEHGSGRNTNERQFIFINRRPSEYPKISKLIAAVYREFNPKDHPFYAVDIQLDRENIDINVVPNKNQVLVQNEKLLLATIKATLRETFRTTPSALPYRAMTLVPKPLKPAVLPATAIRVARPGAPPSRSAVTHADDYFARFKYGSVPAGSPKKGGTGSSVSTARKPTPKKRIQPSGLDDPSAGDQTLMTKYLKASDPTDTTDIVMHAPQSSYLGTNSSSLDPRQVEYPGTNSSSLDPPQVEYSGIATAQPSPGYERYGSQIDEADSVVGGGGHTPGAPSLFSQFSTQASQEPPSTSIANVFGSQPFSPVGFVRPNHLPGFGGARDLMEDDDFRLDFGDDDDDNETSAELGGVLGDLRGLVDDAMPSDDVADVSQLARSFNGPSPLVRRLQKPPPALGGPSKGRGVCSETSINNSKSDLDVTEGTQSDSKPMIFSQKDDDEMDATHTSESIRLSVGATKLRDVAATTGRSPSSAFKNPLPVVLRRPPPANSPGMPSSLGDLGDLGTQYSTTGPVYASPSSSTSAPEEDSSNGLEEPPCITIPISLTRIREGYRRAKEAANKPASQANTLFQADIEPAQNEVAEAELRRNIKKDDFLAMGVVGQFNNGFIVTQLGRDFFLVDQHASDERFNYESLQESLILQAQPLIR</sequence>
<dbReference type="InterPro" id="IPR020568">
    <property type="entry name" value="Ribosomal_Su5_D2-typ_SF"/>
</dbReference>
<comment type="similarity">
    <text evidence="1">Belongs to the DNA mismatch repair MutL/HexB family.</text>
</comment>
<evidence type="ECO:0000313" key="5">
    <source>
        <dbReference type="EMBL" id="OWA53623.1"/>
    </source>
</evidence>
<name>A0A9X6NIN8_HYPEX</name>
<dbReference type="PANTHER" id="PTHR10073:SF52">
    <property type="entry name" value="MISMATCH REPAIR ENDONUCLEASE PMS2"/>
    <property type="match status" value="1"/>
</dbReference>
<dbReference type="NCBIfam" id="TIGR00585">
    <property type="entry name" value="mutl"/>
    <property type="match status" value="1"/>
</dbReference>
<dbReference type="InterPro" id="IPR014762">
    <property type="entry name" value="DNA_mismatch_repair_CS"/>
</dbReference>
<dbReference type="Gene3D" id="3.30.230.10">
    <property type="match status" value="1"/>
</dbReference>
<evidence type="ECO:0000256" key="1">
    <source>
        <dbReference type="ARBA" id="ARBA00006082"/>
    </source>
</evidence>
<dbReference type="PANTHER" id="PTHR10073">
    <property type="entry name" value="DNA MISMATCH REPAIR PROTEIN MLH, PMS, MUTL"/>
    <property type="match status" value="1"/>
</dbReference>
<accession>A0A9X6NIN8</accession>
<dbReference type="InterPro" id="IPR036890">
    <property type="entry name" value="HATPase_C_sf"/>
</dbReference>
<dbReference type="InterPro" id="IPR042120">
    <property type="entry name" value="MutL_C_dimsub"/>
</dbReference>
<dbReference type="Pfam" id="PF01119">
    <property type="entry name" value="DNA_mis_repair"/>
    <property type="match status" value="1"/>
</dbReference>
<feature type="domain" description="DNA mismatch repair protein S5" evidence="4">
    <location>
        <begin position="216"/>
        <end position="349"/>
    </location>
</feature>
<dbReference type="GO" id="GO:0030983">
    <property type="term" value="F:mismatched DNA binding"/>
    <property type="evidence" value="ECO:0007669"/>
    <property type="project" value="InterPro"/>
</dbReference>
<dbReference type="GO" id="GO:0005524">
    <property type="term" value="F:ATP binding"/>
    <property type="evidence" value="ECO:0007669"/>
    <property type="project" value="InterPro"/>
</dbReference>
<comment type="caution">
    <text evidence="5">The sequence shown here is derived from an EMBL/GenBank/DDBJ whole genome shotgun (WGS) entry which is preliminary data.</text>
</comment>
<dbReference type="EMBL" id="MTYJ01000334">
    <property type="protein sequence ID" value="OWA53623.1"/>
    <property type="molecule type" value="Genomic_DNA"/>
</dbReference>
<feature type="region of interest" description="Disordered" evidence="3">
    <location>
        <begin position="408"/>
        <end position="444"/>
    </location>
</feature>
<dbReference type="SUPFAM" id="SSF118116">
    <property type="entry name" value="DNA mismatch repair protein MutL"/>
    <property type="match status" value="1"/>
</dbReference>
<keyword evidence="5" id="KW-0378">Hydrolase</keyword>
<evidence type="ECO:0000256" key="2">
    <source>
        <dbReference type="ARBA" id="ARBA00022763"/>
    </source>
</evidence>
<dbReference type="GO" id="GO:0032389">
    <property type="term" value="C:MutLalpha complex"/>
    <property type="evidence" value="ECO:0007669"/>
    <property type="project" value="TreeGrafter"/>
</dbReference>
<dbReference type="InterPro" id="IPR013507">
    <property type="entry name" value="DNA_mismatch_S5_2-like"/>
</dbReference>
<dbReference type="SMART" id="SM01340">
    <property type="entry name" value="DNA_mis_repair"/>
    <property type="match status" value="1"/>
</dbReference>
<organism evidence="5 6">
    <name type="scientific">Hypsibius exemplaris</name>
    <name type="common">Freshwater tardigrade</name>
    <dbReference type="NCBI Taxonomy" id="2072580"/>
    <lineage>
        <taxon>Eukaryota</taxon>
        <taxon>Metazoa</taxon>
        <taxon>Ecdysozoa</taxon>
        <taxon>Tardigrada</taxon>
        <taxon>Eutardigrada</taxon>
        <taxon>Parachela</taxon>
        <taxon>Hypsibioidea</taxon>
        <taxon>Hypsibiidae</taxon>
        <taxon>Hypsibius</taxon>
    </lineage>
</organism>
<keyword evidence="2" id="KW-0227">DNA damage</keyword>
<dbReference type="Pfam" id="PF13589">
    <property type="entry name" value="HATPase_c_3"/>
    <property type="match status" value="1"/>
</dbReference>
<dbReference type="GO" id="GO:0006298">
    <property type="term" value="P:mismatch repair"/>
    <property type="evidence" value="ECO:0007669"/>
    <property type="project" value="InterPro"/>
</dbReference>
<dbReference type="InterPro" id="IPR002099">
    <property type="entry name" value="MutL/Mlh/PMS"/>
</dbReference>
<feature type="region of interest" description="Disordered" evidence="3">
    <location>
        <begin position="721"/>
        <end position="797"/>
    </location>
</feature>
<dbReference type="Gene3D" id="3.30.565.10">
    <property type="entry name" value="Histidine kinase-like ATPase, C-terminal domain"/>
    <property type="match status" value="1"/>
</dbReference>
<dbReference type="FunFam" id="3.30.565.10:FF:000017">
    <property type="entry name" value="PMS1 homolog 1, mismatch repair system component"/>
    <property type="match status" value="1"/>
</dbReference>
<dbReference type="Proteomes" id="UP000192578">
    <property type="component" value="Unassembled WGS sequence"/>
</dbReference>
<keyword evidence="6" id="KW-1185">Reference proteome</keyword>
<dbReference type="InterPro" id="IPR014790">
    <property type="entry name" value="MutL_C"/>
</dbReference>
<keyword evidence="5" id="KW-0255">Endonuclease</keyword>
<evidence type="ECO:0000313" key="6">
    <source>
        <dbReference type="Proteomes" id="UP000192578"/>
    </source>
</evidence>
<proteinExistence type="inferred from homology"/>
<dbReference type="Gene3D" id="3.30.1540.20">
    <property type="entry name" value="MutL, C-terminal domain, dimerisation subdomain"/>
    <property type="match status" value="1"/>
</dbReference>
<gene>
    <name evidence="5" type="ORF">BV898_18044</name>
</gene>
<dbReference type="InterPro" id="IPR014721">
    <property type="entry name" value="Ribsml_uS5_D2-typ_fold_subgr"/>
</dbReference>
<dbReference type="Pfam" id="PF08676">
    <property type="entry name" value="MutL_C"/>
    <property type="match status" value="1"/>
</dbReference>
<feature type="region of interest" description="Disordered" evidence="3">
    <location>
        <begin position="471"/>
        <end position="498"/>
    </location>
</feature>